<evidence type="ECO:0000256" key="3">
    <source>
        <dbReference type="ARBA" id="ARBA00023163"/>
    </source>
</evidence>
<comment type="function">
    <text evidence="4">Transcription factor that specifically binds AT-rich DNA sequences related to the nuclear matrix attachment regions (MARs).</text>
</comment>
<comment type="caution">
    <text evidence="6">The sequence shown here is derived from an EMBL/GenBank/DDBJ whole genome shotgun (WGS) entry which is preliminary data.</text>
</comment>
<protein>
    <recommendedName>
        <fullName evidence="4">AT-hook motif nuclear-localized protein</fullName>
    </recommendedName>
</protein>
<dbReference type="PANTHER" id="PTHR31500:SF96">
    <property type="entry name" value="AT-HOOK MOTIF NUCLEAR-LOCALIZED PROTEIN 7"/>
    <property type="match status" value="1"/>
</dbReference>
<gene>
    <name evidence="6" type="primary">AHL1</name>
    <name evidence="6" type="ORF">HAX54_037964</name>
</gene>
<dbReference type="PANTHER" id="PTHR31500">
    <property type="entry name" value="AT-HOOK MOTIF NUCLEAR-LOCALIZED PROTEIN 9"/>
    <property type="match status" value="1"/>
</dbReference>
<dbReference type="InterPro" id="IPR039605">
    <property type="entry name" value="AHL"/>
</dbReference>
<comment type="subcellular location">
    <subcellularLocation>
        <location evidence="4">Nucleus</location>
    </subcellularLocation>
</comment>
<keyword evidence="7" id="KW-1185">Reference proteome</keyword>
<evidence type="ECO:0000256" key="1">
    <source>
        <dbReference type="ARBA" id="ARBA00023015"/>
    </source>
</evidence>
<evidence type="ECO:0000313" key="6">
    <source>
        <dbReference type="EMBL" id="MCE0480819.1"/>
    </source>
</evidence>
<dbReference type="CDD" id="cd11378">
    <property type="entry name" value="DUF296"/>
    <property type="match status" value="1"/>
</dbReference>
<keyword evidence="1 4" id="KW-0805">Transcription regulation</keyword>
<keyword evidence="2 4" id="KW-0238">DNA-binding</keyword>
<dbReference type="InterPro" id="IPR005175">
    <property type="entry name" value="PPC_dom"/>
</dbReference>
<evidence type="ECO:0000259" key="5">
    <source>
        <dbReference type="PROSITE" id="PS51742"/>
    </source>
</evidence>
<organism evidence="6 7">
    <name type="scientific">Datura stramonium</name>
    <name type="common">Jimsonweed</name>
    <name type="synonym">Common thornapple</name>
    <dbReference type="NCBI Taxonomy" id="4076"/>
    <lineage>
        <taxon>Eukaryota</taxon>
        <taxon>Viridiplantae</taxon>
        <taxon>Streptophyta</taxon>
        <taxon>Embryophyta</taxon>
        <taxon>Tracheophyta</taxon>
        <taxon>Spermatophyta</taxon>
        <taxon>Magnoliopsida</taxon>
        <taxon>eudicotyledons</taxon>
        <taxon>Gunneridae</taxon>
        <taxon>Pentapetalae</taxon>
        <taxon>asterids</taxon>
        <taxon>lamiids</taxon>
        <taxon>Solanales</taxon>
        <taxon>Solanaceae</taxon>
        <taxon>Solanoideae</taxon>
        <taxon>Datureae</taxon>
        <taxon>Datura</taxon>
    </lineage>
</organism>
<dbReference type="SUPFAM" id="SSF117856">
    <property type="entry name" value="AF0104/ALDC/Ptd012-like"/>
    <property type="match status" value="1"/>
</dbReference>
<dbReference type="Pfam" id="PF03479">
    <property type="entry name" value="PCC"/>
    <property type="match status" value="1"/>
</dbReference>
<proteinExistence type="predicted"/>
<dbReference type="PROSITE" id="PS51742">
    <property type="entry name" value="PPC"/>
    <property type="match status" value="1"/>
</dbReference>
<evidence type="ECO:0000313" key="7">
    <source>
        <dbReference type="Proteomes" id="UP000823775"/>
    </source>
</evidence>
<comment type="domain">
    <text evidence="4">The PPC domain mediates interactions between AHL proteins.</text>
</comment>
<name>A0ABS8VJ82_DATST</name>
<evidence type="ECO:0000256" key="4">
    <source>
        <dbReference type="RuleBase" id="RU367031"/>
    </source>
</evidence>
<keyword evidence="3 4" id="KW-0804">Transcription</keyword>
<dbReference type="Gene3D" id="3.30.1330.80">
    <property type="entry name" value="Hypothetical protein, similar to alpha- acetolactate decarboxylase, domain 2"/>
    <property type="match status" value="1"/>
</dbReference>
<dbReference type="Proteomes" id="UP000823775">
    <property type="component" value="Unassembled WGS sequence"/>
</dbReference>
<feature type="domain" description="PPC" evidence="5">
    <location>
        <begin position="1"/>
        <end position="107"/>
    </location>
</feature>
<sequence length="107" mass="10877">MKVISFSQQGPQAICILTANGVISRVALRQPGSSGGIVTYEGQFVIVSMSGSFMQSETGGTRNRSGGMSVVLGCPNGCLIGGLVDDLMVAASPVQIVVASFLPGNKA</sequence>
<reference evidence="6 7" key="1">
    <citation type="journal article" date="2021" name="BMC Genomics">
        <title>Datura genome reveals duplications of psychoactive alkaloid biosynthetic genes and high mutation rate following tissue culture.</title>
        <authorList>
            <person name="Rajewski A."/>
            <person name="Carter-House D."/>
            <person name="Stajich J."/>
            <person name="Litt A."/>
        </authorList>
    </citation>
    <scope>NUCLEOTIDE SEQUENCE [LARGE SCALE GENOMIC DNA]</scope>
    <source>
        <strain evidence="6">AR-01</strain>
    </source>
</reference>
<keyword evidence="4" id="KW-0539">Nucleus</keyword>
<evidence type="ECO:0000256" key="2">
    <source>
        <dbReference type="ARBA" id="ARBA00023125"/>
    </source>
</evidence>
<dbReference type="EMBL" id="JACEIK010005142">
    <property type="protein sequence ID" value="MCE0480819.1"/>
    <property type="molecule type" value="Genomic_DNA"/>
</dbReference>
<accession>A0ABS8VJ82</accession>